<dbReference type="GO" id="GO:0016491">
    <property type="term" value="F:oxidoreductase activity"/>
    <property type="evidence" value="ECO:0007669"/>
    <property type="project" value="InterPro"/>
</dbReference>
<sequence length="169" mass="18263">MALNLAGELMPDSMQLDVVDWRDIPMFDADLLAQGVPASVQGLAERIRSADGVIIATPEYNFTLPGAFKNVLDWLSRGDDQPFAGKPVAILSATPGPLGGARVQYDLRRVMLFLNAMVLVKPEIFIGGAGAKFDASGRCSDDTTRQFVTAQMTAFEKWIRATAAMNAAR</sequence>
<protein>
    <submittedName>
        <fullName evidence="2">Chromate reductase</fullName>
    </submittedName>
</protein>
<dbReference type="GO" id="GO:0010181">
    <property type="term" value="F:FMN binding"/>
    <property type="evidence" value="ECO:0007669"/>
    <property type="project" value="TreeGrafter"/>
</dbReference>
<dbReference type="InterPro" id="IPR005025">
    <property type="entry name" value="FMN_Rdtase-like_dom"/>
</dbReference>
<organism evidence="2 3">
    <name type="scientific">Sphaerotilus hippei</name>
    <dbReference type="NCBI Taxonomy" id="744406"/>
    <lineage>
        <taxon>Bacteria</taxon>
        <taxon>Pseudomonadati</taxon>
        <taxon>Pseudomonadota</taxon>
        <taxon>Betaproteobacteria</taxon>
        <taxon>Burkholderiales</taxon>
        <taxon>Sphaerotilaceae</taxon>
        <taxon>Sphaerotilus</taxon>
    </lineage>
</organism>
<dbReference type="Pfam" id="PF03358">
    <property type="entry name" value="FMN_red"/>
    <property type="match status" value="1"/>
</dbReference>
<evidence type="ECO:0000313" key="3">
    <source>
        <dbReference type="Proteomes" id="UP000247811"/>
    </source>
</evidence>
<name>A0A318H5W4_9BURK</name>
<dbReference type="PANTHER" id="PTHR30543:SF21">
    <property type="entry name" value="NAD(P)H-DEPENDENT FMN REDUCTASE LOT6"/>
    <property type="match status" value="1"/>
</dbReference>
<dbReference type="Gene3D" id="3.40.50.360">
    <property type="match status" value="1"/>
</dbReference>
<accession>A0A318H5W4</accession>
<keyword evidence="3" id="KW-1185">Reference proteome</keyword>
<evidence type="ECO:0000259" key="1">
    <source>
        <dbReference type="Pfam" id="PF03358"/>
    </source>
</evidence>
<reference evidence="2 3" key="1">
    <citation type="submission" date="2018-05" db="EMBL/GenBank/DDBJ databases">
        <title>Genomic Encyclopedia of Type Strains, Phase IV (KMG-IV): sequencing the most valuable type-strain genomes for metagenomic binning, comparative biology and taxonomic classification.</title>
        <authorList>
            <person name="Goeker M."/>
        </authorList>
    </citation>
    <scope>NUCLEOTIDE SEQUENCE [LARGE SCALE GENOMIC DNA]</scope>
    <source>
        <strain evidence="2 3">DSM 566</strain>
    </source>
</reference>
<dbReference type="Proteomes" id="UP000247811">
    <property type="component" value="Unassembled WGS sequence"/>
</dbReference>
<dbReference type="InterPro" id="IPR050712">
    <property type="entry name" value="NAD(P)H-dep_reductase"/>
</dbReference>
<dbReference type="AlphaFoldDB" id="A0A318H5W4"/>
<evidence type="ECO:0000313" key="2">
    <source>
        <dbReference type="EMBL" id="PXW99357.1"/>
    </source>
</evidence>
<dbReference type="GO" id="GO:0005829">
    <property type="term" value="C:cytosol"/>
    <property type="evidence" value="ECO:0007669"/>
    <property type="project" value="TreeGrafter"/>
</dbReference>
<dbReference type="SUPFAM" id="SSF52218">
    <property type="entry name" value="Flavoproteins"/>
    <property type="match status" value="1"/>
</dbReference>
<dbReference type="PANTHER" id="PTHR30543">
    <property type="entry name" value="CHROMATE REDUCTASE"/>
    <property type="match status" value="1"/>
</dbReference>
<gene>
    <name evidence="2" type="ORF">C7444_101187</name>
</gene>
<feature type="domain" description="NADPH-dependent FMN reductase-like" evidence="1">
    <location>
        <begin position="3"/>
        <end position="128"/>
    </location>
</feature>
<dbReference type="EMBL" id="QJJS01000001">
    <property type="protein sequence ID" value="PXW99357.1"/>
    <property type="molecule type" value="Genomic_DNA"/>
</dbReference>
<comment type="caution">
    <text evidence="2">The sequence shown here is derived from an EMBL/GenBank/DDBJ whole genome shotgun (WGS) entry which is preliminary data.</text>
</comment>
<proteinExistence type="predicted"/>
<dbReference type="InterPro" id="IPR029039">
    <property type="entry name" value="Flavoprotein-like_sf"/>
</dbReference>